<dbReference type="Proteomes" id="UP001162060">
    <property type="component" value="Unassembled WGS sequence"/>
</dbReference>
<name>A0AAV1UC51_9STRA</name>
<sequence>MLAGALLVDNPNIKDRLSSFSIEGGGVIKLHRVTPRNL</sequence>
<evidence type="ECO:0000313" key="2">
    <source>
        <dbReference type="Proteomes" id="UP001162060"/>
    </source>
</evidence>
<dbReference type="AlphaFoldDB" id="A0AAV1UC51"/>
<protein>
    <submittedName>
        <fullName evidence="1">Uncharacterized protein</fullName>
    </submittedName>
</protein>
<gene>
    <name evidence="1" type="ORF">PM001_LOCUS17311</name>
</gene>
<evidence type="ECO:0000313" key="1">
    <source>
        <dbReference type="EMBL" id="CAK7932161.1"/>
    </source>
</evidence>
<dbReference type="EMBL" id="CAKLBY020000188">
    <property type="protein sequence ID" value="CAK7932161.1"/>
    <property type="molecule type" value="Genomic_DNA"/>
</dbReference>
<organism evidence="1 2">
    <name type="scientific">Peronospora matthiolae</name>
    <dbReference type="NCBI Taxonomy" id="2874970"/>
    <lineage>
        <taxon>Eukaryota</taxon>
        <taxon>Sar</taxon>
        <taxon>Stramenopiles</taxon>
        <taxon>Oomycota</taxon>
        <taxon>Peronosporomycetes</taxon>
        <taxon>Peronosporales</taxon>
        <taxon>Peronosporaceae</taxon>
        <taxon>Peronospora</taxon>
    </lineage>
</organism>
<reference evidence="1" key="1">
    <citation type="submission" date="2024-01" db="EMBL/GenBank/DDBJ databases">
        <authorList>
            <person name="Webb A."/>
        </authorList>
    </citation>
    <scope>NUCLEOTIDE SEQUENCE</scope>
    <source>
        <strain evidence="1">Pm1</strain>
    </source>
</reference>
<accession>A0AAV1UC51</accession>
<comment type="caution">
    <text evidence="1">The sequence shown here is derived from an EMBL/GenBank/DDBJ whole genome shotgun (WGS) entry which is preliminary data.</text>
</comment>
<proteinExistence type="predicted"/>